<keyword evidence="6" id="KW-0540">Nuclease</keyword>
<dbReference type="SUPFAM" id="SSF50630">
    <property type="entry name" value="Acid proteases"/>
    <property type="match status" value="1"/>
</dbReference>
<dbReference type="SUPFAM" id="SSF54160">
    <property type="entry name" value="Chromo domain-like"/>
    <property type="match status" value="1"/>
</dbReference>
<dbReference type="InterPro" id="IPR023780">
    <property type="entry name" value="Chromo_domain"/>
</dbReference>
<keyword evidence="18" id="KW-0175">Coiled coil</keyword>
<gene>
    <name evidence="23" type="ORF">PDIGIT_LOCUS12250</name>
</gene>
<dbReference type="EMBL" id="CAOQHR010000008">
    <property type="protein sequence ID" value="CAI6339108.1"/>
    <property type="molecule type" value="Genomic_DNA"/>
</dbReference>
<keyword evidence="8" id="KW-0064">Aspartyl protease</keyword>
<feature type="compositionally biased region" description="Polar residues" evidence="19">
    <location>
        <begin position="750"/>
        <end position="775"/>
    </location>
</feature>
<dbReference type="CDD" id="cd09274">
    <property type="entry name" value="RNase_HI_RT_Ty3"/>
    <property type="match status" value="1"/>
</dbReference>
<keyword evidence="15" id="KW-0239">DNA-directed DNA polymerase</keyword>
<sequence length="2301" mass="261576">MSAPSTRGRKARKNVDTSKNSAPSASQSQGPETIPTPAAPAADIPPSQSQTIPATSQASRPEPTDAPVAQPTFGLGRGPGRPGKPQNTIAKGLPGHDSDTEAIKIAKRGQRFGTDTDAAKDKFRVTSILKPPGAFQDSEPDNDEFETPRTQGHSKRGIPELSSIEFDTRPRNSLQPSARNLEYSPHTRLRHSQRETSSVSESDTDDDESDGRPEESDQFAEKVQYPKLPPPAIGDSRPRRSFAITNPNDEVTIALSPTTSITLTSSDQLLAAVSEDPQLWLDVISKHFNTSQLLDKDIDSFETEYKTLEEHYLYEKKRADHLVVERDLARNLRNDVWEDVDILKKKVQEASMKNVSYESELHVASKKMRKLENKCVRRSNRIENYKQDKEKLQQEVERLNRDKRHLSRAIDEWKDIAGRNTTADPVFFPDPESFDRHTSGRAPSRARTHARRSVGQRSASTRSDSTSSSSSRTSESEEDVRRDPPPPSRRERRTRHTSEAAADRVRAPPSDHGVPPGYTYDAQRGVIPLYPHLAGRDSTEHGMRPIGEDPYKRKIDKFSGRNDKFEPWQMAVKTALRAATHFSERQKIDFIRDLCTNDAFDNIVDRADPDSRHPERYLTADELWQDLNMLYNSKDKAREADVQLWQPSMHQGYKEPYSDFMSRLNAIARQARIDDATLMNHFKRLMRSDLLDRIAWLGHDFRSCREMNAHILKIEAESSIAQTFKQAKQSPFESRDRRRERAARSSNSSLPLTSPAHTQMQTPPSNQRTASSTTPERSDRQRTDFRQWELDLMNQYHRTPEQWRKLKQNKACAKCGSTSHKPNDANAPCAKLPVTPATQIAFLKSASITQTPLDPVYEEDEDSEYHTDDSENESLLPFHKLNARLASAILNHHREEQPLTVKFSAAVQESIEDGKQFTFKGKVKTPQRDIPVSNLVDTGATYEFVDRNFVRQHRLTTVPLAKTVFLELANGNRDTIITHMAEVKLSHGRHNSNLMCFVTDCPSYQVIVGLNWLQTHDPTLNFNPFSMTFSSGHCTMTCLRGGRPETISAKGPTTPDVDNEGHVRLVSAYVALRAARSDPDSVVWVFPHEFDREIPVVGADIKREPSEPGVTISPDPEPPPGFLSHADQELLVERLFAANPAAMTDEDFDKFFKKLHQEPRSLAEIRKRLPERLHKHIQVFNPKDAQILPKRRPGVDHSIELDGTGPPKRRVYGLSRMEMQVVKAYVDEMLGKGFIRPSSSPYAAPLLVVKKPGGGLRVCVDYRELNAKTVKDRNAPPVIKDTMARLAKTQFMTILDIIHAFNTIRIREGDEYKTAFLTRFGLFEYVVMPFGLCNAPATFQRYINDILHDILDDFCTAYIDDILIYSENEEDHDRHVDIVLSRLGKANLFLDIDKCQFSVKKVKYLGMIISTDGISMDPAKVSAILEWEQPRCVRDIQSFIGFANFYRRFITGFSHIVRPLIEIIKNGNKVTQFPLPQDSPAIIAFEELKKRFTEAPVLAHFDPDLPCWVETDASDYVIAAVLSQMHEDGLRPVAFLSQKMTPAECNYEIYDKELLAIVRAFEEWRPELVGTEDPVQVLSDHQALQYFMTDKKLNRRQARWSLFLAEFNFKITYRPGRLGSKPDSLTRRPGDLPGDNDERNKHQVQSLLKPHQVVDHTVTHTLHNHLDGGSHPALHYAKIINNEYAAPVTQLASLVYHLSETSPTPRPEPERRHSESHGNEGAHTAVTAVLATDVLAAATESMRRYSESLDDDEAGPVQTAAGPQQDSNEMDIHKEIKLAYNEDEIVQSIMDAKRRGDRRIPWHLIHREGIRIELKDCTLQDGMLYVKHRLYVPDARDVRTKLLHHVHASLPGGHAGKHGTFHKVFLHYYWPNITSSVSQFVKGCQTCKRSKAFRDGKHGLLHPLAIPDRYWSSISVDFITPLPECHRHGATYKHIMVVVDRLSKTKRFVPLTSIDVEDVVQAFIDYIWRQEGYPDEVISDRGSQFTSHFWKRLCQRLGTTPKLSTAFHPETDGQTENANGYLKQYLRAFCAYDQDNWVDLLATAEFEANMTESASTKLPPFLATKGYLPKTGFEPPTPIDNTSSYPTKREMKSADRLIDRITELKKYLHENLSWAQQRQKEYADQKRLPAPEFRVGDQVWVDARNMRTDRPSQGLSYKNVGPFEITKVHNNAAYELQLPPEMKMHPVFHPWLLHLHTDGLPNQQQDGPGPVRMNDQGADSPVYEVAAILDSRMDRAGQLHYKVLWQGYPNDPTWEPYKHLVGSEELLGRFHSRYKRKSGPASDWNDLPGATEIWVETSTKD</sequence>
<evidence type="ECO:0000256" key="19">
    <source>
        <dbReference type="SAM" id="MobiDB-lite"/>
    </source>
</evidence>
<evidence type="ECO:0000256" key="13">
    <source>
        <dbReference type="ARBA" id="ARBA00022908"/>
    </source>
</evidence>
<dbReference type="Gene3D" id="3.10.10.10">
    <property type="entry name" value="HIV Type 1 Reverse Transcriptase, subunit A, domain 1"/>
    <property type="match status" value="1"/>
</dbReference>
<feature type="compositionally biased region" description="Basic and acidic residues" evidence="19">
    <location>
        <begin position="1624"/>
        <end position="1641"/>
    </location>
</feature>
<dbReference type="Pfam" id="PF17921">
    <property type="entry name" value="Integrase_H2C2"/>
    <property type="match status" value="1"/>
</dbReference>
<evidence type="ECO:0000256" key="18">
    <source>
        <dbReference type="SAM" id="Coils"/>
    </source>
</evidence>
<feature type="compositionally biased region" description="Basic and acidic residues" evidence="19">
    <location>
        <begin position="94"/>
        <end position="104"/>
    </location>
</feature>
<dbReference type="InterPro" id="IPR016197">
    <property type="entry name" value="Chromo-like_dom_sf"/>
</dbReference>
<dbReference type="GO" id="GO:0015074">
    <property type="term" value="P:DNA integration"/>
    <property type="evidence" value="ECO:0007669"/>
    <property type="project" value="UniProtKB-KW"/>
</dbReference>
<dbReference type="Gene3D" id="3.30.70.270">
    <property type="match status" value="2"/>
</dbReference>
<dbReference type="PROSITE" id="PS50994">
    <property type="entry name" value="INTEGRASE"/>
    <property type="match status" value="1"/>
</dbReference>
<dbReference type="InterPro" id="IPR012337">
    <property type="entry name" value="RNaseH-like_sf"/>
</dbReference>
<evidence type="ECO:0000256" key="12">
    <source>
        <dbReference type="ARBA" id="ARBA00022884"/>
    </source>
</evidence>
<dbReference type="SMART" id="SM00298">
    <property type="entry name" value="CHROMO"/>
    <property type="match status" value="1"/>
</dbReference>
<dbReference type="Gene3D" id="2.40.70.10">
    <property type="entry name" value="Acid Proteases"/>
    <property type="match status" value="1"/>
</dbReference>
<evidence type="ECO:0000313" key="23">
    <source>
        <dbReference type="EMBL" id="CAI6339108.1"/>
    </source>
</evidence>
<evidence type="ECO:0000256" key="17">
    <source>
        <dbReference type="ARBA" id="ARBA00023172"/>
    </source>
</evidence>
<keyword evidence="24" id="KW-1185">Reference proteome</keyword>
<dbReference type="InterPro" id="IPR043128">
    <property type="entry name" value="Rev_trsase/Diguanyl_cyclase"/>
</dbReference>
<feature type="region of interest" description="Disordered" evidence="19">
    <location>
        <begin position="421"/>
        <end position="517"/>
    </location>
</feature>
<keyword evidence="16" id="KW-0238">DNA-binding</keyword>
<keyword evidence="7" id="KW-0479">Metal-binding</keyword>
<dbReference type="GO" id="GO:0006310">
    <property type="term" value="P:DNA recombination"/>
    <property type="evidence" value="ECO:0007669"/>
    <property type="project" value="UniProtKB-KW"/>
</dbReference>
<dbReference type="InterPro" id="IPR043502">
    <property type="entry name" value="DNA/RNA_pol_sf"/>
</dbReference>
<comment type="subunit">
    <text evidence="1">Component of the NuA4 histone acetyltransferase complex.</text>
</comment>
<dbReference type="GO" id="GO:0005634">
    <property type="term" value="C:nucleus"/>
    <property type="evidence" value="ECO:0007669"/>
    <property type="project" value="UniProtKB-ARBA"/>
</dbReference>
<feature type="domain" description="Reverse transcriptase" evidence="21">
    <location>
        <begin position="1230"/>
        <end position="1409"/>
    </location>
</feature>
<keyword evidence="12" id="KW-0694">RNA-binding</keyword>
<evidence type="ECO:0000259" key="22">
    <source>
        <dbReference type="PROSITE" id="PS50994"/>
    </source>
</evidence>
<keyword evidence="10" id="KW-0378">Hydrolase</keyword>
<dbReference type="InterPro" id="IPR056924">
    <property type="entry name" value="SH3_Tf2-1"/>
</dbReference>
<feature type="coiled-coil region" evidence="18">
    <location>
        <begin position="340"/>
        <end position="416"/>
    </location>
</feature>
<dbReference type="SUPFAM" id="SSF56672">
    <property type="entry name" value="DNA/RNA polymerases"/>
    <property type="match status" value="1"/>
</dbReference>
<feature type="domain" description="Chromo" evidence="20">
    <location>
        <begin position="2223"/>
        <end position="2282"/>
    </location>
</feature>
<evidence type="ECO:0000256" key="11">
    <source>
        <dbReference type="ARBA" id="ARBA00022842"/>
    </source>
</evidence>
<dbReference type="Pfam" id="PF24626">
    <property type="entry name" value="SH3_Tf2-1"/>
    <property type="match status" value="1"/>
</dbReference>
<keyword evidence="3" id="KW-0645">Protease</keyword>
<keyword evidence="14" id="KW-0695">RNA-directed DNA polymerase</keyword>
<dbReference type="GO" id="GO:0003964">
    <property type="term" value="F:RNA-directed DNA polymerase activity"/>
    <property type="evidence" value="ECO:0007669"/>
    <property type="project" value="UniProtKB-KW"/>
</dbReference>
<dbReference type="PANTHER" id="PTHR37984">
    <property type="entry name" value="PROTEIN CBG26694"/>
    <property type="match status" value="1"/>
</dbReference>
<organism evidence="23 24">
    <name type="scientific">Periconia digitata</name>
    <dbReference type="NCBI Taxonomy" id="1303443"/>
    <lineage>
        <taxon>Eukaryota</taxon>
        <taxon>Fungi</taxon>
        <taxon>Dikarya</taxon>
        <taxon>Ascomycota</taxon>
        <taxon>Pezizomycotina</taxon>
        <taxon>Dothideomycetes</taxon>
        <taxon>Pleosporomycetidae</taxon>
        <taxon>Pleosporales</taxon>
        <taxon>Massarineae</taxon>
        <taxon>Periconiaceae</taxon>
        <taxon>Periconia</taxon>
    </lineage>
</organism>
<feature type="compositionally biased region" description="Polar residues" evidence="19">
    <location>
        <begin position="17"/>
        <end position="30"/>
    </location>
</feature>
<keyword evidence="13" id="KW-0229">DNA integration</keyword>
<dbReference type="GO" id="GO:0003677">
    <property type="term" value="F:DNA binding"/>
    <property type="evidence" value="ECO:0007669"/>
    <property type="project" value="UniProtKB-KW"/>
</dbReference>
<dbReference type="Pfam" id="PF13975">
    <property type="entry name" value="gag-asp_proteas"/>
    <property type="match status" value="1"/>
</dbReference>
<dbReference type="GO" id="GO:0004519">
    <property type="term" value="F:endonuclease activity"/>
    <property type="evidence" value="ECO:0007669"/>
    <property type="project" value="UniProtKB-KW"/>
</dbReference>
<dbReference type="GO" id="GO:0004190">
    <property type="term" value="F:aspartic-type endopeptidase activity"/>
    <property type="evidence" value="ECO:0007669"/>
    <property type="project" value="UniProtKB-KW"/>
</dbReference>
<keyword evidence="9" id="KW-0255">Endonuclease</keyword>
<feature type="compositionally biased region" description="Basic and acidic residues" evidence="19">
    <location>
        <begin position="496"/>
        <end position="506"/>
    </location>
</feature>
<evidence type="ECO:0000313" key="24">
    <source>
        <dbReference type="Proteomes" id="UP001152607"/>
    </source>
</evidence>
<evidence type="ECO:0000256" key="3">
    <source>
        <dbReference type="ARBA" id="ARBA00022670"/>
    </source>
</evidence>
<evidence type="ECO:0000256" key="2">
    <source>
        <dbReference type="ARBA" id="ARBA00012493"/>
    </source>
</evidence>
<feature type="compositionally biased region" description="Low complexity" evidence="19">
    <location>
        <begin position="457"/>
        <end position="473"/>
    </location>
</feature>
<dbReference type="InterPro" id="IPR000953">
    <property type="entry name" value="Chromo/chromo_shadow_dom"/>
</dbReference>
<dbReference type="GO" id="GO:0003723">
    <property type="term" value="F:RNA binding"/>
    <property type="evidence" value="ECO:0007669"/>
    <property type="project" value="UniProtKB-KW"/>
</dbReference>
<evidence type="ECO:0000256" key="7">
    <source>
        <dbReference type="ARBA" id="ARBA00022723"/>
    </source>
</evidence>
<protein>
    <recommendedName>
        <fullName evidence="2">RNA-directed DNA polymerase</fullName>
        <ecNumber evidence="2">2.7.7.49</ecNumber>
    </recommendedName>
</protein>
<evidence type="ECO:0000256" key="4">
    <source>
        <dbReference type="ARBA" id="ARBA00022679"/>
    </source>
</evidence>
<dbReference type="EC" id="2.7.7.49" evidence="2"/>
<proteinExistence type="predicted"/>
<dbReference type="Proteomes" id="UP001152607">
    <property type="component" value="Unassembled WGS sequence"/>
</dbReference>
<keyword evidence="11" id="KW-0460">Magnesium</keyword>
<keyword evidence="17" id="KW-0233">DNA recombination</keyword>
<dbReference type="SUPFAM" id="SSF53098">
    <property type="entry name" value="Ribonuclease H-like"/>
    <property type="match status" value="1"/>
</dbReference>
<dbReference type="Gene3D" id="3.30.420.10">
    <property type="entry name" value="Ribonuclease H-like superfamily/Ribonuclease H"/>
    <property type="match status" value="1"/>
</dbReference>
<feature type="compositionally biased region" description="Basic and acidic residues" evidence="19">
    <location>
        <begin position="733"/>
        <end position="743"/>
    </location>
</feature>
<dbReference type="GO" id="GO:0046872">
    <property type="term" value="F:metal ion binding"/>
    <property type="evidence" value="ECO:0007669"/>
    <property type="project" value="UniProtKB-KW"/>
</dbReference>
<feature type="domain" description="Integrase catalytic" evidence="22">
    <location>
        <begin position="1903"/>
        <end position="2077"/>
    </location>
</feature>
<evidence type="ECO:0000259" key="21">
    <source>
        <dbReference type="PROSITE" id="PS50878"/>
    </source>
</evidence>
<dbReference type="GO" id="GO:0006508">
    <property type="term" value="P:proteolysis"/>
    <property type="evidence" value="ECO:0007669"/>
    <property type="project" value="UniProtKB-KW"/>
</dbReference>
<keyword evidence="5" id="KW-0548">Nucleotidyltransferase</keyword>
<dbReference type="GO" id="GO:0003887">
    <property type="term" value="F:DNA-directed DNA polymerase activity"/>
    <property type="evidence" value="ECO:0007669"/>
    <property type="project" value="UniProtKB-KW"/>
</dbReference>
<dbReference type="Pfam" id="PF00078">
    <property type="entry name" value="RVT_1"/>
    <property type="match status" value="1"/>
</dbReference>
<evidence type="ECO:0000256" key="5">
    <source>
        <dbReference type="ARBA" id="ARBA00022695"/>
    </source>
</evidence>
<dbReference type="FunFam" id="3.30.70.270:FF:000063">
    <property type="entry name" value="Zinc knuckle domaincontaining protein"/>
    <property type="match status" value="1"/>
</dbReference>
<dbReference type="OrthoDB" id="5599418at2759"/>
<evidence type="ECO:0000256" key="15">
    <source>
        <dbReference type="ARBA" id="ARBA00022932"/>
    </source>
</evidence>
<accession>A0A9W4XPQ0</accession>
<dbReference type="Gene3D" id="2.40.50.40">
    <property type="match status" value="1"/>
</dbReference>
<evidence type="ECO:0000256" key="14">
    <source>
        <dbReference type="ARBA" id="ARBA00022918"/>
    </source>
</evidence>
<dbReference type="Pfam" id="PF00385">
    <property type="entry name" value="Chromo"/>
    <property type="match status" value="1"/>
</dbReference>
<evidence type="ECO:0000256" key="1">
    <source>
        <dbReference type="ARBA" id="ARBA00011353"/>
    </source>
</evidence>
<name>A0A9W4XPQ0_9PLEO</name>
<dbReference type="PROSITE" id="PS50878">
    <property type="entry name" value="RT_POL"/>
    <property type="match status" value="1"/>
</dbReference>
<keyword evidence="4" id="KW-0808">Transferase</keyword>
<dbReference type="GO" id="GO:0006338">
    <property type="term" value="P:chromatin remodeling"/>
    <property type="evidence" value="ECO:0007669"/>
    <property type="project" value="UniProtKB-ARBA"/>
</dbReference>
<dbReference type="PANTHER" id="PTHR37984:SF5">
    <property type="entry name" value="PROTEIN NYNRIN-LIKE"/>
    <property type="match status" value="1"/>
</dbReference>
<feature type="region of interest" description="Disordered" evidence="19">
    <location>
        <begin position="1743"/>
        <end position="1766"/>
    </location>
</feature>
<dbReference type="CDD" id="cd00303">
    <property type="entry name" value="retropepsin_like"/>
    <property type="match status" value="1"/>
</dbReference>
<dbReference type="CDD" id="cd01647">
    <property type="entry name" value="RT_LTR"/>
    <property type="match status" value="1"/>
</dbReference>
<evidence type="ECO:0000256" key="9">
    <source>
        <dbReference type="ARBA" id="ARBA00022759"/>
    </source>
</evidence>
<evidence type="ECO:0000259" key="20">
    <source>
        <dbReference type="PROSITE" id="PS50013"/>
    </source>
</evidence>
<feature type="compositionally biased region" description="Basic residues" evidence="19">
    <location>
        <begin position="444"/>
        <end position="454"/>
    </location>
</feature>
<feature type="region of interest" description="Disordered" evidence="19">
    <location>
        <begin position="723"/>
        <end position="783"/>
    </location>
</feature>
<feature type="region of interest" description="Disordered" evidence="19">
    <location>
        <begin position="1"/>
        <end position="243"/>
    </location>
</feature>
<feature type="compositionally biased region" description="Polar residues" evidence="19">
    <location>
        <begin position="47"/>
        <end position="59"/>
    </location>
</feature>
<dbReference type="Pfam" id="PF00665">
    <property type="entry name" value="rve"/>
    <property type="match status" value="1"/>
</dbReference>
<dbReference type="CDD" id="cd00024">
    <property type="entry name" value="CD_CSD"/>
    <property type="match status" value="1"/>
</dbReference>
<feature type="compositionally biased region" description="Polar residues" evidence="19">
    <location>
        <begin position="723"/>
        <end position="732"/>
    </location>
</feature>
<dbReference type="InterPro" id="IPR050951">
    <property type="entry name" value="Retrovirus_Pol_polyprotein"/>
</dbReference>
<dbReference type="Gene3D" id="1.10.340.70">
    <property type="match status" value="1"/>
</dbReference>
<feature type="compositionally biased region" description="Basic and acidic residues" evidence="19">
    <location>
        <begin position="1707"/>
        <end position="1720"/>
    </location>
</feature>
<evidence type="ECO:0000256" key="10">
    <source>
        <dbReference type="ARBA" id="ARBA00022801"/>
    </source>
</evidence>
<evidence type="ECO:0000256" key="8">
    <source>
        <dbReference type="ARBA" id="ARBA00022750"/>
    </source>
</evidence>
<feature type="region of interest" description="Disordered" evidence="19">
    <location>
        <begin position="1618"/>
        <end position="1643"/>
    </location>
</feature>
<dbReference type="InterPro" id="IPR001584">
    <property type="entry name" value="Integrase_cat-core"/>
</dbReference>
<comment type="caution">
    <text evidence="23">The sequence shown here is derived from an EMBL/GenBank/DDBJ whole genome shotgun (WGS) entry which is preliminary data.</text>
</comment>
<evidence type="ECO:0000256" key="16">
    <source>
        <dbReference type="ARBA" id="ARBA00023125"/>
    </source>
</evidence>
<feature type="region of interest" description="Disordered" evidence="19">
    <location>
        <begin position="1700"/>
        <end position="1722"/>
    </location>
</feature>
<dbReference type="InterPro" id="IPR041588">
    <property type="entry name" value="Integrase_H2C2"/>
</dbReference>
<dbReference type="InterPro" id="IPR036397">
    <property type="entry name" value="RNaseH_sf"/>
</dbReference>
<dbReference type="PROSITE" id="PS50013">
    <property type="entry name" value="CHROMO_2"/>
    <property type="match status" value="1"/>
</dbReference>
<feature type="compositionally biased region" description="Low complexity" evidence="19">
    <location>
        <begin position="31"/>
        <end position="46"/>
    </location>
</feature>
<dbReference type="InterPro" id="IPR041373">
    <property type="entry name" value="RT_RNaseH"/>
</dbReference>
<evidence type="ECO:0000256" key="6">
    <source>
        <dbReference type="ARBA" id="ARBA00022722"/>
    </source>
</evidence>
<dbReference type="InterPro" id="IPR021109">
    <property type="entry name" value="Peptidase_aspartic_dom_sf"/>
</dbReference>
<reference evidence="23" key="1">
    <citation type="submission" date="2023-01" db="EMBL/GenBank/DDBJ databases">
        <authorList>
            <person name="Van Ghelder C."/>
            <person name="Rancurel C."/>
        </authorList>
    </citation>
    <scope>NUCLEOTIDE SEQUENCE</scope>
    <source>
        <strain evidence="23">CNCM I-4278</strain>
    </source>
</reference>
<dbReference type="Pfam" id="PF17917">
    <property type="entry name" value="RT_RNaseH"/>
    <property type="match status" value="1"/>
</dbReference>
<dbReference type="InterPro" id="IPR000477">
    <property type="entry name" value="RT_dom"/>
</dbReference>